<feature type="domain" description="GmrSD restriction endonucleases N-terminal" evidence="1">
    <location>
        <begin position="18"/>
        <end position="223"/>
    </location>
</feature>
<comment type="caution">
    <text evidence="2">The sequence shown here is derived from an EMBL/GenBank/DDBJ whole genome shotgun (WGS) entry which is preliminary data.</text>
</comment>
<sequence length="544" mass="61389">MTPATKDRLRLQAATLTVEELVDKVKRGLIRVPAFQRPLQWESEDVILLFDSIYQGYPVGSFLMRQAYAPASAIQYGPVRVNAPESNSALWVVDGQQRLTAFTAGLARDGEIPTAPDDPWVVYFDTQKKVFSAPSKRGDLPSTWVPVTQLLDASVLIEWVFNWRHGKDASLRNSVFEAGKRIRQYEIPVYIVETDEEELLRDIFYRINDSGKKMKWEDIHDALFGQKSDEPSTLSGLADELQSLGIGRPQEDQLLSAIIAFKGLDATRSISEHYRRDPDILRDAVHDALPTLRGVLTFLKTHAEIPHLRLLPRSLPFIVLTKFFGLYPEPNERTTSLLVRWTWRTLLGIKSVDERTLLRHSLNAIEGSDQERTMQKLLDVIPRTKGKSFTLPQRFDARAADSRIALVALSSLHPRDLESGKLIDVAALLESHSLNAFRKIISVGPKATHGSSNRILLPPTSQSVLKELIRLIEDKGADSQTLRSHGIDKEAAEHILDKELDDFLSRRYQFLEEAVNSFGSRLAAWGMNDRPSISYILQQTGHDS</sequence>
<evidence type="ECO:0000313" key="2">
    <source>
        <dbReference type="EMBL" id="PZO61353.1"/>
    </source>
</evidence>
<dbReference type="AlphaFoldDB" id="A0A2W4XUV1"/>
<name>A0A2W4XUV1_9CYAN</name>
<accession>A0A2W4XUV1</accession>
<organism evidence="2 3">
    <name type="scientific">Phormidesmis priestleyi</name>
    <dbReference type="NCBI Taxonomy" id="268141"/>
    <lineage>
        <taxon>Bacteria</taxon>
        <taxon>Bacillati</taxon>
        <taxon>Cyanobacteriota</taxon>
        <taxon>Cyanophyceae</taxon>
        <taxon>Leptolyngbyales</taxon>
        <taxon>Leptolyngbyaceae</taxon>
        <taxon>Phormidesmis</taxon>
    </lineage>
</organism>
<dbReference type="PANTHER" id="PTHR37292:SF2">
    <property type="entry name" value="DUF262 DOMAIN-CONTAINING PROTEIN"/>
    <property type="match status" value="1"/>
</dbReference>
<dbReference type="Pfam" id="PF03235">
    <property type="entry name" value="GmrSD_N"/>
    <property type="match status" value="1"/>
</dbReference>
<protein>
    <recommendedName>
        <fullName evidence="1">GmrSD restriction endonucleases N-terminal domain-containing protein</fullName>
    </recommendedName>
</protein>
<proteinExistence type="predicted"/>
<gene>
    <name evidence="2" type="ORF">DCF15_00175</name>
</gene>
<evidence type="ECO:0000259" key="1">
    <source>
        <dbReference type="Pfam" id="PF03235"/>
    </source>
</evidence>
<reference evidence="2 3" key="2">
    <citation type="submission" date="2018-06" db="EMBL/GenBank/DDBJ databases">
        <title>Metagenomic assembly of (sub)arctic Cyanobacteria and their associated microbiome from non-axenic cultures.</title>
        <authorList>
            <person name="Baurain D."/>
        </authorList>
    </citation>
    <scope>NUCLEOTIDE SEQUENCE [LARGE SCALE GENOMIC DNA]</scope>
    <source>
        <strain evidence="2">ULC027bin1</strain>
    </source>
</reference>
<dbReference type="PANTHER" id="PTHR37292">
    <property type="entry name" value="VNG6097C"/>
    <property type="match status" value="1"/>
</dbReference>
<dbReference type="InterPro" id="IPR004919">
    <property type="entry name" value="GmrSD_N"/>
</dbReference>
<evidence type="ECO:0000313" key="3">
    <source>
        <dbReference type="Proteomes" id="UP000249794"/>
    </source>
</evidence>
<dbReference type="EMBL" id="QBMP01000001">
    <property type="protein sequence ID" value="PZO61353.1"/>
    <property type="molecule type" value="Genomic_DNA"/>
</dbReference>
<dbReference type="Proteomes" id="UP000249794">
    <property type="component" value="Unassembled WGS sequence"/>
</dbReference>
<reference evidence="3" key="1">
    <citation type="submission" date="2018-04" db="EMBL/GenBank/DDBJ databases">
        <authorList>
            <person name="Cornet L."/>
        </authorList>
    </citation>
    <scope>NUCLEOTIDE SEQUENCE [LARGE SCALE GENOMIC DNA]</scope>
</reference>